<dbReference type="Gene3D" id="1.10.1740.110">
    <property type="match status" value="1"/>
</dbReference>
<sequence length="410" mass="43619">MRCLETGAAGRWGRRLGGIALATGLFGGVFGGTPALALDGIVEKKVFEMPSYTTTGGGTIKNVRVGWESYGKLNEAKDNVILITHFFSGNSHAAGKYKAEDAAPGYWDAIVGPGKPLDTDKYFIVSSDTLVNLSPKDPAVVTTGPASVNPDTGAPYGMSFPIVTIRDFVNVQKALLDSLGVKSLQAVMGGSMGSLQALEWAAAYPDSVKRVIAAIGGPEADPFLIGWLNLWAAPIKLDPNWNNGDYYGKAEPRAGLTEALKLVTLHARHWKWADAAFGRKWAEDGKDPRAAMGNQYAIEAWLEKSAAARAAVSDANHFLYLVKANQTFVTGNGGSLEDGLAKIKAPVLLIPSADDLVFPPDRNMRPLKDRLEKQGNAVEYTEAITSTLGHLDGVANMAKAGDTIAAFLAK</sequence>
<dbReference type="InterPro" id="IPR000073">
    <property type="entry name" value="AB_hydrolase_1"/>
</dbReference>
<dbReference type="NCBIfam" id="NF005262">
    <property type="entry name" value="PRK06765.1"/>
    <property type="match status" value="1"/>
</dbReference>
<dbReference type="SUPFAM" id="SSF53474">
    <property type="entry name" value="alpha/beta-Hydrolases"/>
    <property type="match status" value="1"/>
</dbReference>
<accession>A0A3S0V859</accession>
<comment type="subcellular location">
    <subcellularLocation>
        <location evidence="2">Cytoplasm</location>
    </subcellularLocation>
</comment>
<dbReference type="EMBL" id="RZIJ01000003">
    <property type="protein sequence ID" value="RUQ74611.1"/>
    <property type="molecule type" value="Genomic_DNA"/>
</dbReference>
<feature type="active site" evidence="3">
    <location>
        <position position="390"/>
    </location>
</feature>
<reference evidence="5 6" key="1">
    <citation type="submission" date="2018-12" db="EMBL/GenBank/DDBJ databases">
        <authorList>
            <person name="Yang Y."/>
        </authorList>
    </citation>
    <scope>NUCLEOTIDE SEQUENCE [LARGE SCALE GENOMIC DNA]</scope>
    <source>
        <strain evidence="5 6">GSF71</strain>
    </source>
</reference>
<dbReference type="InterPro" id="IPR008220">
    <property type="entry name" value="HAT_MetX-like"/>
</dbReference>
<dbReference type="PIRSF" id="PIRSF000443">
    <property type="entry name" value="Homoser_Ac_trans"/>
    <property type="match status" value="1"/>
</dbReference>
<comment type="caution">
    <text evidence="2">Lacks conserved residue(s) required for the propagation of feature annotation.</text>
</comment>
<proteinExistence type="inferred from homology"/>
<evidence type="ECO:0000256" key="3">
    <source>
        <dbReference type="PIRSR" id="PIRSR000443-1"/>
    </source>
</evidence>
<dbReference type="GO" id="GO:0005737">
    <property type="term" value="C:cytoplasm"/>
    <property type="evidence" value="ECO:0007669"/>
    <property type="project" value="UniProtKB-SubCell"/>
</dbReference>
<feature type="active site" evidence="2 3">
    <location>
        <position position="355"/>
    </location>
</feature>
<dbReference type="AlphaFoldDB" id="A0A3S0V859"/>
<dbReference type="EC" id="2.3.1.-" evidence="2"/>
<evidence type="ECO:0000313" key="6">
    <source>
        <dbReference type="Proteomes" id="UP000280346"/>
    </source>
</evidence>
<dbReference type="GO" id="GO:0009092">
    <property type="term" value="P:homoserine metabolic process"/>
    <property type="evidence" value="ECO:0007669"/>
    <property type="project" value="TreeGrafter"/>
</dbReference>
<dbReference type="HAMAP" id="MF_00296">
    <property type="entry name" value="MetX_acyltransf"/>
    <property type="match status" value="1"/>
</dbReference>
<keyword evidence="1 2" id="KW-0808">Transferase</keyword>
<keyword evidence="6" id="KW-1185">Reference proteome</keyword>
<evidence type="ECO:0000259" key="4">
    <source>
        <dbReference type="Pfam" id="PF00561"/>
    </source>
</evidence>
<keyword evidence="2" id="KW-0028">Amino-acid biosynthesis</keyword>
<dbReference type="Pfam" id="PF00561">
    <property type="entry name" value="Abhydrolase_1"/>
    <property type="match status" value="1"/>
</dbReference>
<dbReference type="Proteomes" id="UP000280346">
    <property type="component" value="Unassembled WGS sequence"/>
</dbReference>
<dbReference type="GO" id="GO:0009086">
    <property type="term" value="P:methionine biosynthetic process"/>
    <property type="evidence" value="ECO:0007669"/>
    <property type="project" value="TreeGrafter"/>
</dbReference>
<dbReference type="RefSeq" id="WP_126995823.1">
    <property type="nucleotide sequence ID" value="NZ_JBNPXW010000006.1"/>
</dbReference>
<dbReference type="OrthoDB" id="9800754at2"/>
<evidence type="ECO:0000313" key="5">
    <source>
        <dbReference type="EMBL" id="RUQ74611.1"/>
    </source>
</evidence>
<dbReference type="InterPro" id="IPR029058">
    <property type="entry name" value="AB_hydrolase_fold"/>
</dbReference>
<comment type="caution">
    <text evidence="5">The sequence shown here is derived from an EMBL/GenBank/DDBJ whole genome shotgun (WGS) entry which is preliminary data.</text>
</comment>
<evidence type="ECO:0000256" key="2">
    <source>
        <dbReference type="HAMAP-Rule" id="MF_00296"/>
    </source>
</evidence>
<comment type="similarity">
    <text evidence="2">Belongs to the AB hydrolase superfamily. MetX family.</text>
</comment>
<organism evidence="5 6">
    <name type="scientific">Azospirillum doebereinerae</name>
    <dbReference type="NCBI Taxonomy" id="92933"/>
    <lineage>
        <taxon>Bacteria</taxon>
        <taxon>Pseudomonadati</taxon>
        <taxon>Pseudomonadota</taxon>
        <taxon>Alphaproteobacteria</taxon>
        <taxon>Rhodospirillales</taxon>
        <taxon>Azospirillaceae</taxon>
        <taxon>Azospirillum</taxon>
    </lineage>
</organism>
<name>A0A3S0V859_9PROT</name>
<feature type="active site" description="Nucleophile" evidence="3">
    <location>
        <position position="191"/>
    </location>
</feature>
<evidence type="ECO:0000256" key="1">
    <source>
        <dbReference type="ARBA" id="ARBA00022679"/>
    </source>
</evidence>
<gene>
    <name evidence="5" type="ORF">EJ913_06120</name>
</gene>
<dbReference type="PANTHER" id="PTHR32268">
    <property type="entry name" value="HOMOSERINE O-ACETYLTRANSFERASE"/>
    <property type="match status" value="1"/>
</dbReference>
<feature type="domain" description="AB hydrolase-1" evidence="4">
    <location>
        <begin position="160"/>
        <end position="373"/>
    </location>
</feature>
<comment type="subunit">
    <text evidence="2">Homodimer.</text>
</comment>
<dbReference type="Gene3D" id="3.40.50.1820">
    <property type="entry name" value="alpha/beta hydrolase"/>
    <property type="match status" value="1"/>
</dbReference>
<keyword evidence="2" id="KW-0963">Cytoplasm</keyword>
<dbReference type="PANTHER" id="PTHR32268:SF11">
    <property type="entry name" value="HOMOSERINE O-ACETYLTRANSFERASE"/>
    <property type="match status" value="1"/>
</dbReference>
<keyword evidence="2 5" id="KW-0012">Acyltransferase</keyword>
<dbReference type="GO" id="GO:0004414">
    <property type="term" value="F:homoserine O-acetyltransferase activity"/>
    <property type="evidence" value="ECO:0007669"/>
    <property type="project" value="TreeGrafter"/>
</dbReference>
<protein>
    <recommendedName>
        <fullName evidence="2">Probable acyltransferase</fullName>
        <ecNumber evidence="2">2.3.1.-</ecNumber>
    </recommendedName>
</protein>